<dbReference type="CDD" id="cd00284">
    <property type="entry name" value="Cytochrome_b_N"/>
    <property type="match status" value="1"/>
</dbReference>
<evidence type="ECO:0000256" key="11">
    <source>
        <dbReference type="ARBA" id="ARBA00022989"/>
    </source>
</evidence>
<evidence type="ECO:0000259" key="20">
    <source>
        <dbReference type="PROSITE" id="PS51002"/>
    </source>
</evidence>
<feature type="transmembrane region" description="Helical" evidence="19">
    <location>
        <begin position="351"/>
        <end position="373"/>
    </location>
</feature>
<evidence type="ECO:0000256" key="5">
    <source>
        <dbReference type="ARBA" id="ARBA00022617"/>
    </source>
</evidence>
<dbReference type="GO" id="GO:0008121">
    <property type="term" value="F:quinol-cytochrome-c reductase activity"/>
    <property type="evidence" value="ECO:0007669"/>
    <property type="project" value="InterPro"/>
</dbReference>
<dbReference type="InterPro" id="IPR036150">
    <property type="entry name" value="Cyt_b/b6_C_sf"/>
</dbReference>
<dbReference type="PANTHER" id="PTHR19271">
    <property type="entry name" value="CYTOCHROME B"/>
    <property type="match status" value="1"/>
</dbReference>
<feature type="domain" description="Cytochrome b/b6 N-terminal region profile" evidence="20">
    <location>
        <begin position="1"/>
        <end position="210"/>
    </location>
</feature>
<sequence length="380" mass="42687">MAHPIRKTHPLLKIINGSFVDLPTPSNLSSLWNFGSLLGVCLIAQIATGLFLAMHYTADTSSAFSSVAHICRDVNYGWLMRNVHANGASFFFICIYMHIGRGLYYGSYMYKKTWNIGVILLFLVMATAFVGYVLPWGQMSFWGATVITNLLSAIPYMGDLLVQWIWGGFSVDKATLTRFFAFHFLFPFLIVGASIVHLLFLHETGSNNPTGISSNMDKVPFHPYFSYKDAIGFLTMLTALLMLSMLTPDLLGDPDNFTPANPLVTPPHIQPEWYFLFAYAILRSIPNKLGGVLALLASIVILMLIPLVHTSKQRSLTFRPSTQLLFWLLVFNTLILTWIGGQPVEEPFIGIGQAASALYFMLFIIMMPISGWWENKLMKW</sequence>
<name>M9NXY8_SALKE</name>
<feature type="transmembrane region" description="Helical" evidence="19">
    <location>
        <begin position="289"/>
        <end position="309"/>
    </location>
</feature>
<evidence type="ECO:0000256" key="9">
    <source>
        <dbReference type="ARBA" id="ARBA00022792"/>
    </source>
</evidence>
<evidence type="ECO:0000256" key="17">
    <source>
        <dbReference type="PIRSR" id="PIRSR038885-1"/>
    </source>
</evidence>
<feature type="binding site" description="axial binding residue" evidence="18">
    <location>
        <position position="84"/>
    </location>
    <ligand>
        <name>heme b</name>
        <dbReference type="ChEBI" id="CHEBI:60344"/>
        <label>b562</label>
    </ligand>
    <ligandPart>
        <name>Fe</name>
        <dbReference type="ChEBI" id="CHEBI:18248"/>
    </ligandPart>
</feature>
<evidence type="ECO:0000256" key="18">
    <source>
        <dbReference type="PIRSR" id="PIRSR038885-2"/>
    </source>
</evidence>
<evidence type="ECO:0000256" key="19">
    <source>
        <dbReference type="RuleBase" id="RU362117"/>
    </source>
</evidence>
<evidence type="ECO:0000256" key="4">
    <source>
        <dbReference type="ARBA" id="ARBA00022448"/>
    </source>
</evidence>
<feature type="domain" description="Cytochrome b/b6 C-terminal region profile" evidence="21">
    <location>
        <begin position="211"/>
        <end position="380"/>
    </location>
</feature>
<dbReference type="PROSITE" id="PS51002">
    <property type="entry name" value="CYTB_NTER"/>
    <property type="match status" value="1"/>
</dbReference>
<dbReference type="InterPro" id="IPR016174">
    <property type="entry name" value="Di-haem_cyt_TM"/>
</dbReference>
<evidence type="ECO:0000256" key="1">
    <source>
        <dbReference type="ARBA" id="ARBA00002566"/>
    </source>
</evidence>
<keyword evidence="15 19" id="KW-0472">Membrane</keyword>
<dbReference type="GO" id="GO:0016491">
    <property type="term" value="F:oxidoreductase activity"/>
    <property type="evidence" value="ECO:0007669"/>
    <property type="project" value="UniProtKB-UniRule"/>
</dbReference>
<proteinExistence type="inferred from homology"/>
<feature type="transmembrane region" description="Helical" evidence="19">
    <location>
        <begin position="88"/>
        <end position="108"/>
    </location>
</feature>
<keyword evidence="12 18" id="KW-0408">Iron</keyword>
<dbReference type="EMBL" id="JX508751">
    <property type="protein sequence ID" value="AFS66862.1"/>
    <property type="molecule type" value="Genomic_DNA"/>
</dbReference>
<dbReference type="GO" id="GO:0045275">
    <property type="term" value="C:respiratory chain complex III"/>
    <property type="evidence" value="ECO:0007669"/>
    <property type="project" value="InterPro"/>
</dbReference>
<evidence type="ECO:0000313" key="22">
    <source>
        <dbReference type="EMBL" id="AFS66862.1"/>
    </source>
</evidence>
<dbReference type="GO" id="GO:0006122">
    <property type="term" value="P:mitochondrial electron transport, ubiquinol to cytochrome c"/>
    <property type="evidence" value="ECO:0007669"/>
    <property type="project" value="TreeGrafter"/>
</dbReference>
<dbReference type="SUPFAM" id="SSF81648">
    <property type="entry name" value="a domain/subunit of cytochrome bc1 complex (Ubiquinol-cytochrome c reductase)"/>
    <property type="match status" value="1"/>
</dbReference>
<dbReference type="GO" id="GO:0046872">
    <property type="term" value="F:metal ion binding"/>
    <property type="evidence" value="ECO:0007669"/>
    <property type="project" value="UniProtKB-UniRule"/>
</dbReference>
<dbReference type="InterPro" id="IPR030689">
    <property type="entry name" value="Cytochrome_b"/>
</dbReference>
<geneLocation type="mitochondrion" evidence="22"/>
<keyword evidence="8 18" id="KW-0479">Metal-binding</keyword>
<feature type="binding site" evidence="17">
    <location>
        <position position="202"/>
    </location>
    <ligand>
        <name>a ubiquinone</name>
        <dbReference type="ChEBI" id="CHEBI:16389"/>
    </ligand>
</feature>
<keyword evidence="11 19" id="KW-1133">Transmembrane helix</keyword>
<dbReference type="FunFam" id="1.20.810.10:FF:000002">
    <property type="entry name" value="Cytochrome b"/>
    <property type="match status" value="1"/>
</dbReference>
<evidence type="ECO:0000256" key="3">
    <source>
        <dbReference type="ARBA" id="ARBA00013531"/>
    </source>
</evidence>
<feature type="binding site" description="axial binding residue" evidence="18">
    <location>
        <position position="98"/>
    </location>
    <ligand>
        <name>heme b</name>
        <dbReference type="ChEBI" id="CHEBI:60344"/>
        <label>b566</label>
    </ligand>
    <ligandPart>
        <name>Fe</name>
        <dbReference type="ChEBI" id="CHEBI:18248"/>
    </ligandPart>
</feature>
<dbReference type="PANTHER" id="PTHR19271:SF16">
    <property type="entry name" value="CYTOCHROME B"/>
    <property type="match status" value="1"/>
</dbReference>
<feature type="transmembrane region" description="Helical" evidence="19">
    <location>
        <begin position="230"/>
        <end position="247"/>
    </location>
</feature>
<keyword evidence="5 18" id="KW-0349">Heme</keyword>
<dbReference type="GO" id="GO:0005743">
    <property type="term" value="C:mitochondrial inner membrane"/>
    <property type="evidence" value="ECO:0007669"/>
    <property type="project" value="UniProtKB-SubCell"/>
</dbReference>
<dbReference type="Gene3D" id="1.20.810.10">
    <property type="entry name" value="Cytochrome Bc1 Complex, Chain C"/>
    <property type="match status" value="1"/>
</dbReference>
<keyword evidence="9" id="KW-0999">Mitochondrion inner membrane</keyword>
<keyword evidence="14 19" id="KW-0496">Mitochondrion</keyword>
<evidence type="ECO:0000259" key="21">
    <source>
        <dbReference type="PROSITE" id="PS51003"/>
    </source>
</evidence>
<keyword evidence="7 19" id="KW-0812">Transmembrane</keyword>
<dbReference type="InterPro" id="IPR048259">
    <property type="entry name" value="Cytochrome_b_N_euk/bac"/>
</dbReference>
<evidence type="ECO:0000256" key="14">
    <source>
        <dbReference type="ARBA" id="ARBA00023128"/>
    </source>
</evidence>
<dbReference type="Pfam" id="PF00033">
    <property type="entry name" value="Cytochrome_B"/>
    <property type="match status" value="1"/>
</dbReference>
<reference evidence="22" key="1">
    <citation type="journal article" date="2013" name="Mol. Phylogenet. Evol.">
        <title>Phylogeny and genetic history of the Siberian salamander (Salamandrella keyserlingii, Dybowski, 1870) inferred from complete mitochondrial genomes.</title>
        <authorList>
            <person name="Malyarchuk B."/>
            <person name="Derenko M."/>
            <person name="Denisova G."/>
        </authorList>
    </citation>
    <scope>NUCLEOTIDE SEQUENCE</scope>
    <source>
        <strain evidence="22">SK741</strain>
    </source>
</reference>
<keyword evidence="10 19" id="KW-0249">Electron transport</keyword>
<comment type="similarity">
    <text evidence="16 19">Belongs to the cytochrome b family.</text>
</comment>
<dbReference type="SUPFAM" id="SSF81342">
    <property type="entry name" value="Transmembrane di-heme cytochromes"/>
    <property type="match status" value="1"/>
</dbReference>
<dbReference type="AlphaFoldDB" id="M9NXY8"/>
<evidence type="ECO:0000256" key="6">
    <source>
        <dbReference type="ARBA" id="ARBA00022660"/>
    </source>
</evidence>
<evidence type="ECO:0000256" key="16">
    <source>
        <dbReference type="ARBA" id="ARBA00061233"/>
    </source>
</evidence>
<dbReference type="InterPro" id="IPR048260">
    <property type="entry name" value="Cytochrome_b_C_euk/bac"/>
</dbReference>
<dbReference type="PROSITE" id="PS51003">
    <property type="entry name" value="CYTB_CTER"/>
    <property type="match status" value="1"/>
</dbReference>
<dbReference type="CDD" id="cd00290">
    <property type="entry name" value="cytochrome_b_C"/>
    <property type="match status" value="1"/>
</dbReference>
<keyword evidence="4 19" id="KW-0813">Transport</keyword>
<dbReference type="InterPro" id="IPR005798">
    <property type="entry name" value="Cyt_b/b6_C"/>
</dbReference>
<keyword evidence="13" id="KW-0830">Ubiquinone</keyword>
<accession>M9NXY8</accession>
<dbReference type="InterPro" id="IPR027387">
    <property type="entry name" value="Cytb/b6-like_sf"/>
</dbReference>
<protein>
    <recommendedName>
        <fullName evidence="3 19">Cytochrome b</fullName>
    </recommendedName>
</protein>
<organism evidence="22">
    <name type="scientific">Salamandrella keyserlingii</name>
    <name type="common">Siberian newt</name>
    <dbReference type="NCBI Taxonomy" id="288315"/>
    <lineage>
        <taxon>Eukaryota</taxon>
        <taxon>Metazoa</taxon>
        <taxon>Chordata</taxon>
        <taxon>Craniata</taxon>
        <taxon>Vertebrata</taxon>
        <taxon>Euteleostomi</taxon>
        <taxon>Amphibia</taxon>
        <taxon>Batrachia</taxon>
        <taxon>Caudata</taxon>
        <taxon>Cryptobranchoidea</taxon>
        <taxon>Hynobiidae</taxon>
        <taxon>Salamandrella</taxon>
    </lineage>
</organism>
<evidence type="ECO:0000256" key="15">
    <source>
        <dbReference type="ARBA" id="ARBA00023136"/>
    </source>
</evidence>
<comment type="cofactor">
    <cofactor evidence="19">
        <name>heme b</name>
        <dbReference type="ChEBI" id="CHEBI:60344"/>
    </cofactor>
    <text evidence="19">Binds 2 heme groups non-covalently.</text>
</comment>
<keyword evidence="6 19" id="KW-0679">Respiratory chain</keyword>
<evidence type="ECO:0000256" key="2">
    <source>
        <dbReference type="ARBA" id="ARBA00004448"/>
    </source>
</evidence>
<gene>
    <name evidence="22" type="primary">CYTB</name>
</gene>
<feature type="transmembrane region" description="Helical" evidence="19">
    <location>
        <begin position="114"/>
        <end position="134"/>
    </location>
</feature>
<feature type="transmembrane region" description="Helical" evidence="19">
    <location>
        <begin position="31"/>
        <end position="53"/>
    </location>
</feature>
<comment type="cofactor">
    <cofactor evidence="18">
        <name>heme</name>
        <dbReference type="ChEBI" id="CHEBI:30413"/>
    </cofactor>
    <text evidence="18">Binds 2 heme groups non-covalently.</text>
</comment>
<dbReference type="Pfam" id="PF00032">
    <property type="entry name" value="Cytochrom_B_C"/>
    <property type="match status" value="1"/>
</dbReference>
<comment type="subcellular location">
    <subcellularLocation>
        <location evidence="2">Mitochondrion inner membrane</location>
        <topology evidence="2">Multi-pass membrane protein</topology>
    </subcellularLocation>
</comment>
<evidence type="ECO:0000256" key="12">
    <source>
        <dbReference type="ARBA" id="ARBA00023004"/>
    </source>
</evidence>
<feature type="transmembrane region" description="Helical" evidence="19">
    <location>
        <begin position="179"/>
        <end position="201"/>
    </location>
</feature>
<feature type="binding site" description="axial binding residue" evidence="18">
    <location>
        <position position="183"/>
    </location>
    <ligand>
        <name>heme b</name>
        <dbReference type="ChEBI" id="CHEBI:60344"/>
        <label>b562</label>
    </ligand>
    <ligandPart>
        <name>Fe</name>
        <dbReference type="ChEBI" id="CHEBI:18248"/>
    </ligandPart>
</feature>
<dbReference type="PIRSF" id="PIRSF038885">
    <property type="entry name" value="COB"/>
    <property type="match status" value="1"/>
</dbReference>
<comment type="function">
    <text evidence="1 19">Component of the ubiquinol-cytochrome c reductase complex (complex III or cytochrome b-c1 complex) that is part of the mitochondrial respiratory chain. The b-c1 complex mediates electron transfer from ubiquinol to cytochrome c. Contributes to the generation of a proton gradient across the mitochondrial membrane that is then used for ATP synthesis.</text>
</comment>
<dbReference type="InterPro" id="IPR005797">
    <property type="entry name" value="Cyt_b/b6_N"/>
</dbReference>
<evidence type="ECO:0000256" key="7">
    <source>
        <dbReference type="ARBA" id="ARBA00022692"/>
    </source>
</evidence>
<evidence type="ECO:0000256" key="13">
    <source>
        <dbReference type="ARBA" id="ARBA00023075"/>
    </source>
</evidence>
<evidence type="ECO:0000256" key="8">
    <source>
        <dbReference type="ARBA" id="ARBA00022723"/>
    </source>
</evidence>
<feature type="transmembrane region" description="Helical" evidence="19">
    <location>
        <begin position="321"/>
        <end position="339"/>
    </location>
</feature>
<evidence type="ECO:0000256" key="10">
    <source>
        <dbReference type="ARBA" id="ARBA00022982"/>
    </source>
</evidence>
<feature type="binding site" description="axial binding residue" evidence="18">
    <location>
        <position position="197"/>
    </location>
    <ligand>
        <name>heme b</name>
        <dbReference type="ChEBI" id="CHEBI:60344"/>
        <label>b566</label>
    </ligand>
    <ligandPart>
        <name>Fe</name>
        <dbReference type="ChEBI" id="CHEBI:18248"/>
    </ligandPart>
</feature>